<dbReference type="Pfam" id="PF17921">
    <property type="entry name" value="Integrase_H2C2"/>
    <property type="match status" value="1"/>
</dbReference>
<gene>
    <name evidence="3" type="ORF">ACAOBT_LOCUS16170</name>
</gene>
<dbReference type="SUPFAM" id="SSF53098">
    <property type="entry name" value="Ribonuclease H-like"/>
    <property type="match status" value="1"/>
</dbReference>
<dbReference type="Pfam" id="PF00665">
    <property type="entry name" value="rve"/>
    <property type="match status" value="1"/>
</dbReference>
<accession>A0A9P0KUQ5</accession>
<dbReference type="PANTHER" id="PTHR37984:SF5">
    <property type="entry name" value="PROTEIN NYNRIN-LIKE"/>
    <property type="match status" value="1"/>
</dbReference>
<dbReference type="PANTHER" id="PTHR37984">
    <property type="entry name" value="PROTEIN CBG26694"/>
    <property type="match status" value="1"/>
</dbReference>
<comment type="caution">
    <text evidence="3">The sequence shown here is derived from an EMBL/GenBank/DDBJ whole genome shotgun (WGS) entry which is preliminary data.</text>
</comment>
<proteinExistence type="predicted"/>
<feature type="domain" description="Integrase catalytic" evidence="2">
    <location>
        <begin position="469"/>
        <end position="623"/>
    </location>
</feature>
<keyword evidence="4" id="KW-1185">Reference proteome</keyword>
<dbReference type="InterPro" id="IPR001584">
    <property type="entry name" value="Integrase_cat-core"/>
</dbReference>
<reference evidence="3" key="1">
    <citation type="submission" date="2022-03" db="EMBL/GenBank/DDBJ databases">
        <authorList>
            <person name="Sayadi A."/>
        </authorList>
    </citation>
    <scope>NUCLEOTIDE SEQUENCE</scope>
</reference>
<sequence length="742" mass="85398">MITDIELQEFIQIRPAEAAVLKNTMDNPTTTPLPAVKVHISPPSSRIVKLFHDFFNGLIGMDNLEELQARLLFQEGFLVTPYAKIKLLYQKPKNNLNFVTIEPRTELVIKVKTSISDGEIIIPHQKIHNCEIPECLTIAKDSYALTTLLNNTTDTVTLDFSEPLSVEPFYQSIHPTICQEFDLNNINDSPENKLDYSKIRVDHLNSEEHYPNLNPELDDISMIVNLDNETDQPDCQELPTVDNTNTDEDIINETEQTDYHELPFVIDKTNTNEDELDKDDETRHSNNQHPVVTIPISDQPLNFGQNQIVIKTVLHSPAKPKIIILFERKQRLLVQISKNNLESDVVNFVKEYIVPDVPYYIYFEDPDIYEPFSGALQKYFKWPSIKFKRCLEKLLDITSNDEIKSLIQNYHEGKSNHRGIDETYSRLKQKYYWPNLKSSVQSYINDCEICQQAKYERHPVKAQMNITPTAVKPFEIIHMDTYTFEKSKFLTIIDSFSKYAQAYHLNSMTGTEVADNLIRYFSHHGIPTQVITDNGTEFKNSVISELLGLHGIEIHFCSPNHPQSNGVVERFHSTISEQLRILNTQGFQKTSVQMKMIYAILAYNNSVHSVTKLKPIDVINGHLSEKDTFDISLDQILLNDYVEQHKARSKLLYTKINEALVQNKEKVIEKANIARDSAKIFQPGQKAFVKKNIRQKNANKFQKSCTLTSVDPGKKTATTDKHNKVHIDNLKRPLRKPYSFSN</sequence>
<evidence type="ECO:0000313" key="4">
    <source>
        <dbReference type="Proteomes" id="UP001152888"/>
    </source>
</evidence>
<dbReference type="GO" id="GO:0015074">
    <property type="term" value="P:DNA integration"/>
    <property type="evidence" value="ECO:0007669"/>
    <property type="project" value="InterPro"/>
</dbReference>
<dbReference type="InterPro" id="IPR012337">
    <property type="entry name" value="RNaseH-like_sf"/>
</dbReference>
<dbReference type="GO" id="GO:0003676">
    <property type="term" value="F:nucleic acid binding"/>
    <property type="evidence" value="ECO:0007669"/>
    <property type="project" value="InterPro"/>
</dbReference>
<name>A0A9P0KUQ5_ACAOB</name>
<dbReference type="Gene3D" id="3.30.420.10">
    <property type="entry name" value="Ribonuclease H-like superfamily/Ribonuclease H"/>
    <property type="match status" value="1"/>
</dbReference>
<evidence type="ECO:0000259" key="2">
    <source>
        <dbReference type="PROSITE" id="PS50994"/>
    </source>
</evidence>
<dbReference type="Proteomes" id="UP001152888">
    <property type="component" value="Unassembled WGS sequence"/>
</dbReference>
<dbReference type="OrthoDB" id="6772249at2759"/>
<dbReference type="EMBL" id="CAKOFQ010006958">
    <property type="protein sequence ID" value="CAH1984547.1"/>
    <property type="molecule type" value="Genomic_DNA"/>
</dbReference>
<protein>
    <recommendedName>
        <fullName evidence="1">RNA-directed DNA polymerase</fullName>
        <ecNumber evidence="1">2.7.7.49</ecNumber>
    </recommendedName>
</protein>
<dbReference type="EC" id="2.7.7.49" evidence="1"/>
<evidence type="ECO:0000256" key="1">
    <source>
        <dbReference type="ARBA" id="ARBA00012493"/>
    </source>
</evidence>
<dbReference type="InterPro" id="IPR041588">
    <property type="entry name" value="Integrase_H2C2"/>
</dbReference>
<dbReference type="GO" id="GO:0003964">
    <property type="term" value="F:RNA-directed DNA polymerase activity"/>
    <property type="evidence" value="ECO:0007669"/>
    <property type="project" value="UniProtKB-EC"/>
</dbReference>
<dbReference type="InterPro" id="IPR036397">
    <property type="entry name" value="RNaseH_sf"/>
</dbReference>
<evidence type="ECO:0000313" key="3">
    <source>
        <dbReference type="EMBL" id="CAH1984547.1"/>
    </source>
</evidence>
<dbReference type="Gene3D" id="1.10.340.70">
    <property type="match status" value="1"/>
</dbReference>
<dbReference type="AlphaFoldDB" id="A0A9P0KUQ5"/>
<organism evidence="3 4">
    <name type="scientific">Acanthoscelides obtectus</name>
    <name type="common">Bean weevil</name>
    <name type="synonym">Bruchus obtectus</name>
    <dbReference type="NCBI Taxonomy" id="200917"/>
    <lineage>
        <taxon>Eukaryota</taxon>
        <taxon>Metazoa</taxon>
        <taxon>Ecdysozoa</taxon>
        <taxon>Arthropoda</taxon>
        <taxon>Hexapoda</taxon>
        <taxon>Insecta</taxon>
        <taxon>Pterygota</taxon>
        <taxon>Neoptera</taxon>
        <taxon>Endopterygota</taxon>
        <taxon>Coleoptera</taxon>
        <taxon>Polyphaga</taxon>
        <taxon>Cucujiformia</taxon>
        <taxon>Chrysomeloidea</taxon>
        <taxon>Chrysomelidae</taxon>
        <taxon>Bruchinae</taxon>
        <taxon>Bruchini</taxon>
        <taxon>Acanthoscelides</taxon>
    </lineage>
</organism>
<dbReference type="InterPro" id="IPR050951">
    <property type="entry name" value="Retrovirus_Pol_polyprotein"/>
</dbReference>
<dbReference type="PROSITE" id="PS50994">
    <property type="entry name" value="INTEGRASE"/>
    <property type="match status" value="1"/>
</dbReference>